<reference evidence="1 2" key="2">
    <citation type="submission" date="2009-02" db="EMBL/GenBank/DDBJ databases">
        <title>Draft genome sequence of Clostridium asparagiforme (DSM 15981).</title>
        <authorList>
            <person name="Sudarsanam P."/>
            <person name="Ley R."/>
            <person name="Guruge J."/>
            <person name="Turnbaugh P.J."/>
            <person name="Mahowald M."/>
            <person name="Liep D."/>
            <person name="Gordon J."/>
        </authorList>
    </citation>
    <scope>NUCLEOTIDE SEQUENCE [LARGE SCALE GENOMIC DNA]</scope>
    <source>
        <strain evidence="1 2">DSM 15981</strain>
    </source>
</reference>
<gene>
    <name evidence="1" type="ORF">CLOSTASPAR_05540</name>
</gene>
<dbReference type="EMBL" id="ACCJ01000452">
    <property type="protein sequence ID" value="EEG52357.1"/>
    <property type="molecule type" value="Genomic_DNA"/>
</dbReference>
<accession>C0D8E1</accession>
<dbReference type="Proteomes" id="UP000004756">
    <property type="component" value="Unassembled WGS sequence"/>
</dbReference>
<protein>
    <submittedName>
        <fullName evidence="1">Uncharacterized protein</fullName>
    </submittedName>
</protein>
<dbReference type="HOGENOM" id="CLU_3078250_0_0_9"/>
<sequence>MSYHITILPQRSINFYKMWRQSPCSPPVVRPQSAAAPQRRSMKWNWYFAICR</sequence>
<evidence type="ECO:0000313" key="2">
    <source>
        <dbReference type="Proteomes" id="UP000004756"/>
    </source>
</evidence>
<evidence type="ECO:0000313" key="1">
    <source>
        <dbReference type="EMBL" id="EEG52357.1"/>
    </source>
</evidence>
<proteinExistence type="predicted"/>
<organism evidence="1 2">
    <name type="scientific">[Clostridium] asparagiforme DSM 15981</name>
    <dbReference type="NCBI Taxonomy" id="518636"/>
    <lineage>
        <taxon>Bacteria</taxon>
        <taxon>Bacillati</taxon>
        <taxon>Bacillota</taxon>
        <taxon>Clostridia</taxon>
        <taxon>Lachnospirales</taxon>
        <taxon>Lachnospiraceae</taxon>
        <taxon>Enterocloster</taxon>
    </lineage>
</organism>
<reference evidence="1 2" key="1">
    <citation type="submission" date="2009-01" db="EMBL/GenBank/DDBJ databases">
        <authorList>
            <person name="Fulton L."/>
            <person name="Clifton S."/>
            <person name="Fulton B."/>
            <person name="Xu J."/>
            <person name="Minx P."/>
            <person name="Pepin K.H."/>
            <person name="Johnson M."/>
            <person name="Bhonagiri V."/>
            <person name="Nash W.E."/>
            <person name="Mardis E.R."/>
            <person name="Wilson R.K."/>
        </authorList>
    </citation>
    <scope>NUCLEOTIDE SEQUENCE [LARGE SCALE GENOMIC DNA]</scope>
    <source>
        <strain evidence="1 2">DSM 15981</strain>
    </source>
</reference>
<dbReference type="AlphaFoldDB" id="C0D8E1"/>
<name>C0D8E1_9FIRM</name>
<comment type="caution">
    <text evidence="1">The sequence shown here is derived from an EMBL/GenBank/DDBJ whole genome shotgun (WGS) entry which is preliminary data.</text>
</comment>
<keyword evidence="2" id="KW-1185">Reference proteome</keyword>